<feature type="transmembrane region" description="Helical" evidence="2">
    <location>
        <begin position="44"/>
        <end position="64"/>
    </location>
</feature>
<dbReference type="Proteomes" id="UP000230208">
    <property type="component" value="Unassembled WGS sequence"/>
</dbReference>
<keyword evidence="2" id="KW-0812">Transmembrane</keyword>
<organism evidence="3 4">
    <name type="scientific">Candidatus Yanofskybacteria bacterium CG10_big_fil_rev_8_21_14_0_10_37_15</name>
    <dbReference type="NCBI Taxonomy" id="1975097"/>
    <lineage>
        <taxon>Bacteria</taxon>
        <taxon>Candidatus Yanofskyibacteriota</taxon>
    </lineage>
</organism>
<gene>
    <name evidence="3" type="ORF">COV30_01145</name>
</gene>
<name>A0A2H0R5W0_9BACT</name>
<evidence type="ECO:0000256" key="2">
    <source>
        <dbReference type="SAM" id="Phobius"/>
    </source>
</evidence>
<evidence type="ECO:0000313" key="4">
    <source>
        <dbReference type="Proteomes" id="UP000230208"/>
    </source>
</evidence>
<accession>A0A2H0R5W0</accession>
<evidence type="ECO:0000256" key="1">
    <source>
        <dbReference type="SAM" id="MobiDB-lite"/>
    </source>
</evidence>
<keyword evidence="2" id="KW-1133">Transmembrane helix</keyword>
<feature type="compositionally biased region" description="Polar residues" evidence="1">
    <location>
        <begin position="1"/>
        <end position="15"/>
    </location>
</feature>
<evidence type="ECO:0000313" key="3">
    <source>
        <dbReference type="EMBL" id="PIR41908.1"/>
    </source>
</evidence>
<keyword evidence="2" id="KW-0472">Membrane</keyword>
<feature type="compositionally biased region" description="Polar residues" evidence="1">
    <location>
        <begin position="26"/>
        <end position="37"/>
    </location>
</feature>
<feature type="region of interest" description="Disordered" evidence="1">
    <location>
        <begin position="1"/>
        <end position="37"/>
    </location>
</feature>
<protein>
    <submittedName>
        <fullName evidence="3">Uncharacterized protein</fullName>
    </submittedName>
</protein>
<dbReference type="EMBL" id="PCXP01000018">
    <property type="protein sequence ID" value="PIR41908.1"/>
    <property type="molecule type" value="Genomic_DNA"/>
</dbReference>
<comment type="caution">
    <text evidence="3">The sequence shown here is derived from an EMBL/GenBank/DDBJ whole genome shotgun (WGS) entry which is preliminary data.</text>
</comment>
<sequence>MDYQSNQSQQINQEPEFQPSPPQGEPLQSHQPNPSTGSGQAKKIWLYVLIGLIIAGGAFGFYIWQKRGLFPVLPSSTVSPTPTVTPDPTATWQTYRNEELGIEFKHPSGSTVQAENAFPGLDTGEKIGISILGLQGDNALSLVAVSEDFDLGVGEGCCFFFKGPSISLDSSDTQIASELSSELGYVRIEKRVNMAGKQGIRFLRLNSYVTFWPALSTIIPINSGPYTNVLVSINLSRFFDYEDKLQAETYVDNLSYRDDPLAKDSVEIYDQILSTFRFIDQANRIESKKVEYRGDASLISPEYADYNYFSFCDNSISQCRHYLIIRSEVARLAGLRGIDVGDQVELSGDYEVLGVATGNHYFKMINNVSIRFIDRFIN</sequence>
<dbReference type="AlphaFoldDB" id="A0A2H0R5W0"/>
<proteinExistence type="predicted"/>
<reference evidence="3 4" key="1">
    <citation type="submission" date="2017-09" db="EMBL/GenBank/DDBJ databases">
        <title>Depth-based differentiation of microbial function through sediment-hosted aquifers and enrichment of novel symbionts in the deep terrestrial subsurface.</title>
        <authorList>
            <person name="Probst A.J."/>
            <person name="Ladd B."/>
            <person name="Jarett J.K."/>
            <person name="Geller-Mcgrath D.E."/>
            <person name="Sieber C.M."/>
            <person name="Emerson J.B."/>
            <person name="Anantharaman K."/>
            <person name="Thomas B.C."/>
            <person name="Malmstrom R."/>
            <person name="Stieglmeier M."/>
            <person name="Klingl A."/>
            <person name="Woyke T."/>
            <person name="Ryan C.M."/>
            <person name="Banfield J.F."/>
        </authorList>
    </citation>
    <scope>NUCLEOTIDE SEQUENCE [LARGE SCALE GENOMIC DNA]</scope>
    <source>
        <strain evidence="3">CG10_big_fil_rev_8_21_14_0_10_37_15</strain>
    </source>
</reference>